<name>A0AAP0QZJ9_9ROSI</name>
<evidence type="ECO:0000256" key="1">
    <source>
        <dbReference type="SAM" id="SignalP"/>
    </source>
</evidence>
<proteinExistence type="predicted"/>
<feature type="signal peptide" evidence="1">
    <location>
        <begin position="1"/>
        <end position="27"/>
    </location>
</feature>
<protein>
    <submittedName>
        <fullName evidence="2">Uncharacterized protein</fullName>
    </submittedName>
</protein>
<reference evidence="2 3" key="1">
    <citation type="submission" date="2024-05" db="EMBL/GenBank/DDBJ databases">
        <title>Haplotype-resolved chromosome-level genome assembly of Huyou (Citrus changshanensis).</title>
        <authorList>
            <person name="Miao C."/>
            <person name="Chen W."/>
            <person name="Wu Y."/>
            <person name="Wang L."/>
            <person name="Zhao S."/>
            <person name="Grierson D."/>
            <person name="Xu C."/>
            <person name="Chen K."/>
        </authorList>
    </citation>
    <scope>NUCLEOTIDE SEQUENCE [LARGE SCALE GENOMIC DNA]</scope>
    <source>
        <strain evidence="2">01-14</strain>
        <tissue evidence="2">Leaf</tissue>
    </source>
</reference>
<dbReference type="AlphaFoldDB" id="A0AAP0QZJ9"/>
<keyword evidence="1" id="KW-0732">Signal</keyword>
<gene>
    <name evidence="2" type="ORF">WN944_021490</name>
</gene>
<organism evidence="2 3">
    <name type="scientific">Citrus x changshan-huyou</name>
    <dbReference type="NCBI Taxonomy" id="2935761"/>
    <lineage>
        <taxon>Eukaryota</taxon>
        <taxon>Viridiplantae</taxon>
        <taxon>Streptophyta</taxon>
        <taxon>Embryophyta</taxon>
        <taxon>Tracheophyta</taxon>
        <taxon>Spermatophyta</taxon>
        <taxon>Magnoliopsida</taxon>
        <taxon>eudicotyledons</taxon>
        <taxon>Gunneridae</taxon>
        <taxon>Pentapetalae</taxon>
        <taxon>rosids</taxon>
        <taxon>malvids</taxon>
        <taxon>Sapindales</taxon>
        <taxon>Rutaceae</taxon>
        <taxon>Aurantioideae</taxon>
        <taxon>Citrus</taxon>
    </lineage>
</organism>
<feature type="chain" id="PRO_5042826373" evidence="1">
    <location>
        <begin position="28"/>
        <end position="172"/>
    </location>
</feature>
<sequence length="172" mass="19603">MKVKAVAGSLKFFLSLSLSIPLKVCVAKLHKLQAPHQLLSNVTIYMKTSQYQQLDEALCCLALQRFSLSALPTTLFRLLENEPFSANCFSVSQCDTVITEMGEKALLSPFLITLQNTKDGRHQTADFDQSKKREIRVGYVFKEWRDKPHPEREKCFHLSSLFLAFCSLEVQN</sequence>
<dbReference type="Proteomes" id="UP001428341">
    <property type="component" value="Unassembled WGS sequence"/>
</dbReference>
<keyword evidence="3" id="KW-1185">Reference proteome</keyword>
<evidence type="ECO:0000313" key="3">
    <source>
        <dbReference type="Proteomes" id="UP001428341"/>
    </source>
</evidence>
<comment type="caution">
    <text evidence="2">The sequence shown here is derived from an EMBL/GenBank/DDBJ whole genome shotgun (WGS) entry which is preliminary data.</text>
</comment>
<accession>A0AAP0QZJ9</accession>
<dbReference type="EMBL" id="JBCGBO010000001">
    <property type="protein sequence ID" value="KAK9228539.1"/>
    <property type="molecule type" value="Genomic_DNA"/>
</dbReference>
<evidence type="ECO:0000313" key="2">
    <source>
        <dbReference type="EMBL" id="KAK9228539.1"/>
    </source>
</evidence>